<dbReference type="STRING" id="34508.A0A4U5MM55"/>
<dbReference type="Gene3D" id="3.40.50.1820">
    <property type="entry name" value="alpha/beta hydrolase"/>
    <property type="match status" value="1"/>
</dbReference>
<feature type="transmembrane region" description="Helical" evidence="3">
    <location>
        <begin position="6"/>
        <end position="23"/>
    </location>
</feature>
<dbReference type="InterPro" id="IPR012020">
    <property type="entry name" value="ABHD4"/>
</dbReference>
<feature type="active site" description="Charge relay system" evidence="2">
    <location>
        <position position="320"/>
    </location>
</feature>
<evidence type="ECO:0000259" key="4">
    <source>
        <dbReference type="Pfam" id="PF00561"/>
    </source>
</evidence>
<dbReference type="PANTHER" id="PTHR10794:SF63">
    <property type="entry name" value="ALPHA_BETA HYDROLASE 1, ISOFORM A"/>
    <property type="match status" value="1"/>
</dbReference>
<dbReference type="GO" id="GO:0051792">
    <property type="term" value="P:medium-chain fatty acid biosynthetic process"/>
    <property type="evidence" value="ECO:0007669"/>
    <property type="project" value="TreeGrafter"/>
</dbReference>
<comment type="caution">
    <text evidence="5">The sequence shown here is derived from an EMBL/GenBank/DDBJ whole genome shotgun (WGS) entry which is preliminary data.</text>
</comment>
<evidence type="ECO:0000256" key="2">
    <source>
        <dbReference type="PIRSR" id="PIRSR005211-1"/>
    </source>
</evidence>
<dbReference type="EMBL" id="AZBU02000007">
    <property type="protein sequence ID" value="TKR70586.1"/>
    <property type="molecule type" value="Genomic_DNA"/>
</dbReference>
<evidence type="ECO:0000313" key="6">
    <source>
        <dbReference type="Proteomes" id="UP000298663"/>
    </source>
</evidence>
<organism evidence="5 6">
    <name type="scientific">Steinernema carpocapsae</name>
    <name type="common">Entomopathogenic nematode</name>
    <dbReference type="NCBI Taxonomy" id="34508"/>
    <lineage>
        <taxon>Eukaryota</taxon>
        <taxon>Metazoa</taxon>
        <taxon>Ecdysozoa</taxon>
        <taxon>Nematoda</taxon>
        <taxon>Chromadorea</taxon>
        <taxon>Rhabditida</taxon>
        <taxon>Tylenchina</taxon>
        <taxon>Panagrolaimomorpha</taxon>
        <taxon>Strongyloidoidea</taxon>
        <taxon>Steinernematidae</taxon>
        <taxon>Steinernema</taxon>
    </lineage>
</organism>
<protein>
    <recommendedName>
        <fullName evidence="4">AB hydrolase-1 domain-containing protein</fullName>
    </recommendedName>
</protein>
<feature type="domain" description="AB hydrolase-1" evidence="4">
    <location>
        <begin position="111"/>
        <end position="355"/>
    </location>
</feature>
<evidence type="ECO:0000256" key="3">
    <source>
        <dbReference type="SAM" id="Phobius"/>
    </source>
</evidence>
<keyword evidence="6" id="KW-1185">Reference proteome</keyword>
<dbReference type="GO" id="GO:0008126">
    <property type="term" value="F:acetylesterase activity"/>
    <property type="evidence" value="ECO:0007669"/>
    <property type="project" value="TreeGrafter"/>
</dbReference>
<dbReference type="Proteomes" id="UP000298663">
    <property type="component" value="Unassembled WGS sequence"/>
</dbReference>
<keyword evidence="3" id="KW-0472">Membrane</keyword>
<gene>
    <name evidence="5" type="ORF">L596_022591</name>
</gene>
<name>A0A4U5MM55_STECR</name>
<accession>A0A4U5MM55</accession>
<dbReference type="GO" id="GO:0047372">
    <property type="term" value="F:monoacylglycerol lipase activity"/>
    <property type="evidence" value="ECO:0007669"/>
    <property type="project" value="TreeGrafter"/>
</dbReference>
<reference evidence="5 6" key="1">
    <citation type="journal article" date="2015" name="Genome Biol.">
        <title>Comparative genomics of Steinernema reveals deeply conserved gene regulatory networks.</title>
        <authorList>
            <person name="Dillman A.R."/>
            <person name="Macchietto M."/>
            <person name="Porter C.F."/>
            <person name="Rogers A."/>
            <person name="Williams B."/>
            <person name="Antoshechkin I."/>
            <person name="Lee M.M."/>
            <person name="Goodwin Z."/>
            <person name="Lu X."/>
            <person name="Lewis E.E."/>
            <person name="Goodrich-Blair H."/>
            <person name="Stock S.P."/>
            <person name="Adams B.J."/>
            <person name="Sternberg P.W."/>
            <person name="Mortazavi A."/>
        </authorList>
    </citation>
    <scope>NUCLEOTIDE SEQUENCE [LARGE SCALE GENOMIC DNA]</scope>
    <source>
        <strain evidence="5 6">ALL</strain>
    </source>
</reference>
<dbReference type="InterPro" id="IPR029058">
    <property type="entry name" value="AB_hydrolase_fold"/>
</dbReference>
<dbReference type="AlphaFoldDB" id="A0A4U5MM55"/>
<dbReference type="OrthoDB" id="247542at2759"/>
<dbReference type="InterPro" id="IPR050960">
    <property type="entry name" value="AB_hydrolase_4_sf"/>
</dbReference>
<dbReference type="PANTHER" id="PTHR10794">
    <property type="entry name" value="ABHYDROLASE DOMAIN-CONTAINING PROTEIN"/>
    <property type="match status" value="1"/>
</dbReference>
<keyword evidence="3" id="KW-1133">Transmembrane helix</keyword>
<dbReference type="Pfam" id="PF00561">
    <property type="entry name" value="Abhydrolase_1"/>
    <property type="match status" value="1"/>
</dbReference>
<keyword evidence="3" id="KW-0812">Transmembrane</keyword>
<reference evidence="5 6" key="2">
    <citation type="journal article" date="2019" name="G3 (Bethesda)">
        <title>Hybrid Assembly of the Genome of the Entomopathogenic Nematode Steinernema carpocapsae Identifies the X-Chromosome.</title>
        <authorList>
            <person name="Serra L."/>
            <person name="Macchietto M."/>
            <person name="Macias-Munoz A."/>
            <person name="McGill C.J."/>
            <person name="Rodriguez I.M."/>
            <person name="Rodriguez B."/>
            <person name="Murad R."/>
            <person name="Mortazavi A."/>
        </authorList>
    </citation>
    <scope>NUCLEOTIDE SEQUENCE [LARGE SCALE GENOMIC DNA]</scope>
    <source>
        <strain evidence="5 6">ALL</strain>
    </source>
</reference>
<sequence length="380" mass="42908">MSVWIAVVVATVVFGFPVCLWLYTKTSARKPRIYGKHGSKFYRAVLERCPTLHKVYMPTWWCPSGFLQTAVRQIFRSCPSLPFERELVTFEDGGQLGIDWLHSDDVTETSPIVVLLPGITGSTHDCSYILHVVLECQRFGYRALVVNPRGLGGVPLKTPRTYNAAVTEDLEVVIKMVSERFPKAKKMGCGFSMGGMILWNYMAKCESAASTGLDASIIISSPFDPMDATFTIEEPIPKLFFNSHLANNLKDIVRPYKELFKDRCDWDAVMSVKTVRDFDKAFVVDVFGYRDWPEYYHDAALYYKVHQIKIPTLCLNAADDCFSPLKSIPFDQISVSDNVISVVTQHGGHTAFMKHFNPSTNGLIEDLFDEYTKLAFGDKL</sequence>
<dbReference type="SUPFAM" id="SSF53474">
    <property type="entry name" value="alpha/beta-Hydrolases"/>
    <property type="match status" value="1"/>
</dbReference>
<feature type="active site" description="Charge relay system" evidence="2">
    <location>
        <position position="192"/>
    </location>
</feature>
<evidence type="ECO:0000256" key="1">
    <source>
        <dbReference type="ARBA" id="ARBA00010884"/>
    </source>
</evidence>
<feature type="active site" description="Charge relay system" evidence="2">
    <location>
        <position position="349"/>
    </location>
</feature>
<dbReference type="InterPro" id="IPR000073">
    <property type="entry name" value="AB_hydrolase_1"/>
</dbReference>
<dbReference type="GO" id="GO:0051793">
    <property type="term" value="P:medium-chain fatty acid catabolic process"/>
    <property type="evidence" value="ECO:0007669"/>
    <property type="project" value="TreeGrafter"/>
</dbReference>
<proteinExistence type="inferred from homology"/>
<comment type="similarity">
    <text evidence="1">Belongs to the AB hydrolase superfamily. AB hydrolase 4 family.</text>
</comment>
<dbReference type="PIRSF" id="PIRSF005211">
    <property type="entry name" value="Ab_hydro_YheT"/>
    <property type="match status" value="1"/>
</dbReference>
<evidence type="ECO:0000313" key="5">
    <source>
        <dbReference type="EMBL" id="TKR70586.1"/>
    </source>
</evidence>